<comment type="similarity">
    <text evidence="1 4">Belongs to the short-chain dehydrogenases/reductases (SDR) family.</text>
</comment>
<dbReference type="CDD" id="cd05374">
    <property type="entry name" value="17beta-HSD-like_SDR_c"/>
    <property type="match status" value="1"/>
</dbReference>
<dbReference type="InterPro" id="IPR002347">
    <property type="entry name" value="SDR_fam"/>
</dbReference>
<dbReference type="Pfam" id="PF00106">
    <property type="entry name" value="adh_short"/>
    <property type="match status" value="1"/>
</dbReference>
<comment type="caution">
    <text evidence="5">The sequence shown here is derived from an EMBL/GenBank/DDBJ whole genome shotgun (WGS) entry which is preliminary data.</text>
</comment>
<reference evidence="5 6" key="1">
    <citation type="submission" date="2020-01" db="EMBL/GenBank/DDBJ databases">
        <title>Aspergillus terreus IFO 6365 whole genome shotgun sequence.</title>
        <authorList>
            <person name="Kanamasa S."/>
            <person name="Takahashi H."/>
        </authorList>
    </citation>
    <scope>NUCLEOTIDE SEQUENCE [LARGE SCALE GENOMIC DNA]</scope>
    <source>
        <strain evidence="5 6">IFO 6365</strain>
    </source>
</reference>
<evidence type="ECO:0000313" key="5">
    <source>
        <dbReference type="EMBL" id="GFF15493.1"/>
    </source>
</evidence>
<dbReference type="InterPro" id="IPR051911">
    <property type="entry name" value="SDR_oxidoreductase"/>
</dbReference>
<dbReference type="EMBL" id="BLJY01000004">
    <property type="protein sequence ID" value="GFF15493.1"/>
    <property type="molecule type" value="Genomic_DNA"/>
</dbReference>
<evidence type="ECO:0000313" key="6">
    <source>
        <dbReference type="Proteomes" id="UP000452235"/>
    </source>
</evidence>
<gene>
    <name evidence="5" type="ORF">ATEIFO6365_0004061200</name>
</gene>
<evidence type="ECO:0000256" key="1">
    <source>
        <dbReference type="ARBA" id="ARBA00006484"/>
    </source>
</evidence>
<dbReference type="OrthoDB" id="1274115at2759"/>
<dbReference type="PANTHER" id="PTHR43976">
    <property type="entry name" value="SHORT CHAIN DEHYDROGENASE"/>
    <property type="match status" value="1"/>
</dbReference>
<protein>
    <submittedName>
        <fullName evidence="5">Short-chain oxidoreductase/dehydrogenase</fullName>
    </submittedName>
</protein>
<dbReference type="VEuPathDB" id="FungiDB:ATEG_04636"/>
<dbReference type="SUPFAM" id="SSF51735">
    <property type="entry name" value="NAD(P)-binding Rossmann-fold domains"/>
    <property type="match status" value="1"/>
</dbReference>
<accession>A0A5M3YU87</accession>
<dbReference type="PRINTS" id="PR00081">
    <property type="entry name" value="GDHRDH"/>
</dbReference>
<dbReference type="InterPro" id="IPR036291">
    <property type="entry name" value="NAD(P)-bd_dom_sf"/>
</dbReference>
<evidence type="ECO:0000256" key="4">
    <source>
        <dbReference type="RuleBase" id="RU000363"/>
    </source>
</evidence>
<dbReference type="Proteomes" id="UP000452235">
    <property type="component" value="Unassembled WGS sequence"/>
</dbReference>
<proteinExistence type="inferred from homology"/>
<keyword evidence="3" id="KW-0560">Oxidoreductase</keyword>
<evidence type="ECO:0000256" key="2">
    <source>
        <dbReference type="ARBA" id="ARBA00022857"/>
    </source>
</evidence>
<dbReference type="GO" id="GO:0016491">
    <property type="term" value="F:oxidoreductase activity"/>
    <property type="evidence" value="ECO:0007669"/>
    <property type="project" value="UniProtKB-KW"/>
</dbReference>
<organism evidence="5 6">
    <name type="scientific">Aspergillus terreus</name>
    <dbReference type="NCBI Taxonomy" id="33178"/>
    <lineage>
        <taxon>Eukaryota</taxon>
        <taxon>Fungi</taxon>
        <taxon>Dikarya</taxon>
        <taxon>Ascomycota</taxon>
        <taxon>Pezizomycotina</taxon>
        <taxon>Eurotiomycetes</taxon>
        <taxon>Eurotiomycetidae</taxon>
        <taxon>Eurotiales</taxon>
        <taxon>Aspergillaceae</taxon>
        <taxon>Aspergillus</taxon>
        <taxon>Aspergillus subgen. Circumdati</taxon>
    </lineage>
</organism>
<dbReference type="Gene3D" id="3.40.50.720">
    <property type="entry name" value="NAD(P)-binding Rossmann-like Domain"/>
    <property type="match status" value="1"/>
</dbReference>
<name>A0A5M3YU87_ASPTE</name>
<dbReference type="PRINTS" id="PR00080">
    <property type="entry name" value="SDRFAMILY"/>
</dbReference>
<keyword evidence="6" id="KW-1185">Reference proteome</keyword>
<sequence length="289" mass="31119">MASQPKVWFITGCSAGFGISLARAVLAHGHHLIASSRNPSKTSDLVQEVKQKGGHWLTLDVTSPAKDIKRTIDEAVALHGRLDVVVNNAGFAVLGAVEDVTEEMARSQFETNVLGALKVTQSALPAMRAARSGTVVNISSISGLVSRAGLSMYAASKHALEGISEALSHEVAPFGVRVIVIEPGLFRTNFLEHDAATYEQPSEPYCGTAVEDNIQYLQGRHGKQPGDPDKAAERIYEVVTGEGMAQGKPEHLRLVLGSNAFRTAQTKIEQLQRNLTDLEELSMSTEYDS</sequence>
<dbReference type="PANTHER" id="PTHR43976:SF16">
    <property type="entry name" value="SHORT-CHAIN DEHYDROGENASE_REDUCTASE FAMILY PROTEIN"/>
    <property type="match status" value="1"/>
</dbReference>
<dbReference type="AlphaFoldDB" id="A0A5M3YU87"/>
<keyword evidence="2" id="KW-0521">NADP</keyword>
<dbReference type="GO" id="GO:0044550">
    <property type="term" value="P:secondary metabolite biosynthetic process"/>
    <property type="evidence" value="ECO:0007669"/>
    <property type="project" value="UniProtKB-ARBA"/>
</dbReference>
<evidence type="ECO:0000256" key="3">
    <source>
        <dbReference type="ARBA" id="ARBA00023002"/>
    </source>
</evidence>
<dbReference type="InterPro" id="IPR020904">
    <property type="entry name" value="Sc_DH/Rdtase_CS"/>
</dbReference>
<dbReference type="PROSITE" id="PS00061">
    <property type="entry name" value="ADH_SHORT"/>
    <property type="match status" value="1"/>
</dbReference>